<dbReference type="RefSeq" id="WP_080509572.1">
    <property type="nucleotide sequence ID" value="NZ_CP142381.1"/>
</dbReference>
<evidence type="ECO:0000256" key="7">
    <source>
        <dbReference type="RuleBase" id="RU004347"/>
    </source>
</evidence>
<comment type="catalytic activity">
    <reaction evidence="1 6 7">
        <text>adenosine 5'-phosphosulfate + ATP = 3'-phosphoadenylyl sulfate + ADP + H(+)</text>
        <dbReference type="Rhea" id="RHEA:24152"/>
        <dbReference type="ChEBI" id="CHEBI:15378"/>
        <dbReference type="ChEBI" id="CHEBI:30616"/>
        <dbReference type="ChEBI" id="CHEBI:58243"/>
        <dbReference type="ChEBI" id="CHEBI:58339"/>
        <dbReference type="ChEBI" id="CHEBI:456216"/>
        <dbReference type="EC" id="2.7.1.25"/>
    </reaction>
</comment>
<dbReference type="Proteomes" id="UP000711178">
    <property type="component" value="Unassembled WGS sequence"/>
</dbReference>
<dbReference type="PANTHER" id="PTHR42700:SF1">
    <property type="entry name" value="SULFATE ADENYLYLTRANSFERASE"/>
    <property type="match status" value="1"/>
</dbReference>
<keyword evidence="3 6" id="KW-0808">Transferase</keyword>
<dbReference type="CDD" id="cd02027">
    <property type="entry name" value="APSK"/>
    <property type="match status" value="1"/>
</dbReference>
<organism evidence="9 10">
    <name type="scientific">Chromobacterium subtsugae</name>
    <dbReference type="NCBI Taxonomy" id="251747"/>
    <lineage>
        <taxon>Bacteria</taxon>
        <taxon>Pseudomonadati</taxon>
        <taxon>Pseudomonadota</taxon>
        <taxon>Betaproteobacteria</taxon>
        <taxon>Neisseriales</taxon>
        <taxon>Chromobacteriaceae</taxon>
        <taxon>Chromobacterium</taxon>
    </lineage>
</organism>
<dbReference type="InterPro" id="IPR059117">
    <property type="entry name" value="APS_kinase_dom"/>
</dbReference>
<dbReference type="InterPro" id="IPR002891">
    <property type="entry name" value="APS"/>
</dbReference>
<keyword evidence="4 6" id="KW-0547">Nucleotide-binding</keyword>
<evidence type="ECO:0000259" key="8">
    <source>
        <dbReference type="Pfam" id="PF01583"/>
    </source>
</evidence>
<feature type="active site" description="Phosphoserine intermediate" evidence="6">
    <location>
        <position position="103"/>
    </location>
</feature>
<keyword evidence="6" id="KW-0597">Phosphoprotein</keyword>
<dbReference type="Pfam" id="PF01583">
    <property type="entry name" value="APS_kinase"/>
    <property type="match status" value="1"/>
</dbReference>
<dbReference type="SUPFAM" id="SSF52540">
    <property type="entry name" value="P-loop containing nucleoside triphosphate hydrolases"/>
    <property type="match status" value="1"/>
</dbReference>
<dbReference type="EC" id="2.7.1.25" evidence="2 6"/>
<keyword evidence="10" id="KW-1185">Reference proteome</keyword>
<feature type="domain" description="APS kinase" evidence="8">
    <location>
        <begin position="22"/>
        <end position="171"/>
    </location>
</feature>
<accession>A0ABS7F987</accession>
<evidence type="ECO:0000256" key="2">
    <source>
        <dbReference type="ARBA" id="ARBA00012121"/>
    </source>
</evidence>
<evidence type="ECO:0000313" key="9">
    <source>
        <dbReference type="EMBL" id="MBW8286571.1"/>
    </source>
</evidence>
<proteinExistence type="inferred from homology"/>
<gene>
    <name evidence="6 9" type="primary">cysC</name>
    <name evidence="9" type="ORF">KIF53_02855</name>
</gene>
<evidence type="ECO:0000313" key="10">
    <source>
        <dbReference type="Proteomes" id="UP000711178"/>
    </source>
</evidence>
<dbReference type="EMBL" id="JAHDTB010000001">
    <property type="protein sequence ID" value="MBW8286571.1"/>
    <property type="molecule type" value="Genomic_DNA"/>
</dbReference>
<dbReference type="InterPro" id="IPR050512">
    <property type="entry name" value="Sulf_AdTrans/APS_kinase"/>
</dbReference>
<evidence type="ECO:0000256" key="6">
    <source>
        <dbReference type="HAMAP-Rule" id="MF_00065"/>
    </source>
</evidence>
<evidence type="ECO:0000256" key="3">
    <source>
        <dbReference type="ARBA" id="ARBA00022679"/>
    </source>
</evidence>
<dbReference type="InterPro" id="IPR027417">
    <property type="entry name" value="P-loop_NTPase"/>
</dbReference>
<evidence type="ECO:0000256" key="4">
    <source>
        <dbReference type="ARBA" id="ARBA00022741"/>
    </source>
</evidence>
<comment type="similarity">
    <text evidence="6 7">Belongs to the APS kinase family.</text>
</comment>
<dbReference type="HAMAP" id="MF_00065">
    <property type="entry name" value="Adenylyl_sulf_kinase"/>
    <property type="match status" value="1"/>
</dbReference>
<evidence type="ECO:0000256" key="1">
    <source>
        <dbReference type="ARBA" id="ARBA00001823"/>
    </source>
</evidence>
<comment type="function">
    <text evidence="6 7">Catalyzes the synthesis of activated sulfate.</text>
</comment>
<dbReference type="GeneID" id="89687739"/>
<keyword evidence="6 7" id="KW-0418">Kinase</keyword>
<dbReference type="NCBIfam" id="TIGR00455">
    <property type="entry name" value="apsK"/>
    <property type="match status" value="1"/>
</dbReference>
<reference evidence="9 10" key="1">
    <citation type="submission" date="2021-05" db="EMBL/GenBank/DDBJ databases">
        <title>Draft Whole Genome Sequencing Of Biosensor Chromobacterium violaceum Strain CV026 Reveals A Regulatory RNA In Chromobacterium violaceum Phenotype Regulatory Network.</title>
        <authorList>
            <person name="Hong K.W."/>
            <person name="Chan K.G."/>
            <person name="Chang C.-Y."/>
        </authorList>
    </citation>
    <scope>NUCLEOTIDE SEQUENCE [LARGE SCALE GENOMIC DNA]</scope>
    <source>
        <strain evidence="9 10">ATCC 31532</strain>
    </source>
</reference>
<comment type="pathway">
    <text evidence="6 7">Sulfur metabolism; hydrogen sulfide biosynthesis; sulfite from sulfate: step 2/3.</text>
</comment>
<comment type="caution">
    <text evidence="9">The sequence shown here is derived from an EMBL/GenBank/DDBJ whole genome shotgun (WGS) entry which is preliminary data.</text>
</comment>
<dbReference type="NCBIfam" id="NF003013">
    <property type="entry name" value="PRK03846.1"/>
    <property type="match status" value="1"/>
</dbReference>
<dbReference type="Gene3D" id="3.40.50.300">
    <property type="entry name" value="P-loop containing nucleotide triphosphate hydrolases"/>
    <property type="match status" value="1"/>
</dbReference>
<keyword evidence="5 6" id="KW-0067">ATP-binding</keyword>
<dbReference type="GO" id="GO:0004020">
    <property type="term" value="F:adenylylsulfate kinase activity"/>
    <property type="evidence" value="ECO:0007669"/>
    <property type="project" value="UniProtKB-EC"/>
</dbReference>
<protein>
    <recommendedName>
        <fullName evidence="2 6">Adenylyl-sulfate kinase</fullName>
        <ecNumber evidence="2 6">2.7.1.25</ecNumber>
    </recommendedName>
    <alternativeName>
        <fullName evidence="6">APS kinase</fullName>
    </alternativeName>
    <alternativeName>
        <fullName evidence="6">ATP adenosine-5'-phosphosulfate 3'-phosphotransferase</fullName>
    </alternativeName>
    <alternativeName>
        <fullName evidence="6">Adenosine-5'-phosphosulfate kinase</fullName>
    </alternativeName>
</protein>
<dbReference type="PANTHER" id="PTHR42700">
    <property type="entry name" value="SULFATE ADENYLYLTRANSFERASE"/>
    <property type="match status" value="1"/>
</dbReference>
<evidence type="ECO:0000256" key="5">
    <source>
        <dbReference type="ARBA" id="ARBA00022840"/>
    </source>
</evidence>
<name>A0ABS7F987_9NEIS</name>
<feature type="binding site" evidence="6">
    <location>
        <begin position="29"/>
        <end position="36"/>
    </location>
    <ligand>
        <name>ATP</name>
        <dbReference type="ChEBI" id="CHEBI:30616"/>
    </ligand>
</feature>
<sequence>MGNRISPDYATPHSPQPLTGAPAVLWLTGISGAGKTTIASHLKQLCLASGHAAAMLDGDELRGRLNADLGFSESDRAENVRRIAEVAALMADAGLLVIVSCISPLASFRLAARDIVGAQRFVEVYIDTPIDVAEARDPKGLYRLARAGKITGFTGLHAAYEPPREPAIRIDTTVTGVEAAAERLLGHYQAMARAAATRAEAGVCG</sequence>